<dbReference type="AlphaFoldDB" id="A0A9W7G6U6"/>
<dbReference type="Proteomes" id="UP001165065">
    <property type="component" value="Unassembled WGS sequence"/>
</dbReference>
<reference evidence="3" key="1">
    <citation type="journal article" date="2023" name="Commun. Biol.">
        <title>Genome analysis of Parmales, the sister group of diatoms, reveals the evolutionary specialization of diatoms from phago-mixotrophs to photoautotrophs.</title>
        <authorList>
            <person name="Ban H."/>
            <person name="Sato S."/>
            <person name="Yoshikawa S."/>
            <person name="Yamada K."/>
            <person name="Nakamura Y."/>
            <person name="Ichinomiya M."/>
            <person name="Sato N."/>
            <person name="Blanc-Mathieu R."/>
            <person name="Endo H."/>
            <person name="Kuwata A."/>
            <person name="Ogata H."/>
        </authorList>
    </citation>
    <scope>NUCLEOTIDE SEQUENCE [LARGE SCALE GENOMIC DNA]</scope>
</reference>
<feature type="region of interest" description="Disordered" evidence="1">
    <location>
        <begin position="21"/>
        <end position="99"/>
    </location>
</feature>
<accession>A0A9W7G6U6</accession>
<comment type="caution">
    <text evidence="2">The sequence shown here is derived from an EMBL/GenBank/DDBJ whole genome shotgun (WGS) entry which is preliminary data.</text>
</comment>
<feature type="compositionally biased region" description="Polar residues" evidence="1">
    <location>
        <begin position="165"/>
        <end position="180"/>
    </location>
</feature>
<protein>
    <submittedName>
        <fullName evidence="2">Uncharacterized protein</fullName>
    </submittedName>
</protein>
<dbReference type="EMBL" id="BRYA01000038">
    <property type="protein sequence ID" value="GMI34133.1"/>
    <property type="molecule type" value="Genomic_DNA"/>
</dbReference>
<feature type="compositionally biased region" description="Polar residues" evidence="1">
    <location>
        <begin position="535"/>
        <end position="544"/>
    </location>
</feature>
<feature type="compositionally biased region" description="Low complexity" evidence="1">
    <location>
        <begin position="64"/>
        <end position="74"/>
    </location>
</feature>
<evidence type="ECO:0000313" key="2">
    <source>
        <dbReference type="EMBL" id="GMI34133.1"/>
    </source>
</evidence>
<feature type="region of interest" description="Disordered" evidence="1">
    <location>
        <begin position="488"/>
        <end position="572"/>
    </location>
</feature>
<sequence length="749" mass="81421">MPKNTNLDRATQERIAKARKEALELLNGDDSPTKPSPPPAQHSFPAPISSSGIPAVASLPTPPITSNSPPSHHTYYATSRVGGDNVEHNEGGHQRRSIPLQLEEVEEDKNYSPGKIYRATMNVDDISAPRFSYPIYKATASPALSKSRPAFRPSSVKVTFPEPSLHNSSHSSKLIRSLNGSPSSSPRAPSHSPKSKGSPQTTSTSSFTPEEVDNLIRTLGNREGQMKLKKLVSPSIKKVKESLVQLLTRVINRGEALGDADKALTRSFEVFAGRKQISTSCIAFANKLASLSVSWSSYTFDECLALALSLSSHESSTDGIVTMDDFKRFAFETSNNAAEQMQRGRSMSNFADSNEMDEDYLENLNQSLTATATKTDDVAPPPKSFLEEKFQHLCKKSRISHGINVWGWIDRISASAQSADSDVSRDAAMLMNEFISQMNGGASGDVPPPPPLAGSSPAVNPVSDNMMKEIAKDCVRLKKELAKKEAQISHIKSASKMDAVNSNLSASSTRDGRLSTPATGEIDASAPKHIPGTARFNSTRTPNLNAKPAPPPPSAEPVSAKKKFPNNPNLQRSSTHVLYAAMGLPEESDRFDTPGSSISASMSDASVYMYHNPPLSTASNPNENTPKSNPNPRHLSFSTSAYRPKNRSKLASFQLNHTPQTSRPRVAPKLGYTRTPQNKAASLNIFKSSRCSTKSTKIENSKEGRNEFDGTRWKSTKSVNTAATKLFKSRFTDNATTAWGKEAYSLFYN</sequence>
<feature type="compositionally biased region" description="Polar residues" evidence="1">
    <location>
        <begin position="614"/>
        <end position="640"/>
    </location>
</feature>
<feature type="compositionally biased region" description="Low complexity" evidence="1">
    <location>
        <begin position="181"/>
        <end position="192"/>
    </location>
</feature>
<evidence type="ECO:0000256" key="1">
    <source>
        <dbReference type="SAM" id="MobiDB-lite"/>
    </source>
</evidence>
<dbReference type="OrthoDB" id="192700at2759"/>
<name>A0A9W7G6U6_9STRA</name>
<evidence type="ECO:0000313" key="3">
    <source>
        <dbReference type="Proteomes" id="UP001165065"/>
    </source>
</evidence>
<feature type="region of interest" description="Disordered" evidence="1">
    <location>
        <begin position="611"/>
        <end position="640"/>
    </location>
</feature>
<proteinExistence type="predicted"/>
<feature type="region of interest" description="Disordered" evidence="1">
    <location>
        <begin position="142"/>
        <end position="211"/>
    </location>
</feature>
<gene>
    <name evidence="2" type="ORF">TrCOL_g1361</name>
</gene>
<feature type="compositionally biased region" description="Low complexity" evidence="1">
    <location>
        <begin position="198"/>
        <end position="209"/>
    </location>
</feature>
<feature type="region of interest" description="Disordered" evidence="1">
    <location>
        <begin position="439"/>
        <end position="461"/>
    </location>
</feature>
<keyword evidence="3" id="KW-1185">Reference proteome</keyword>
<organism evidence="2 3">
    <name type="scientific">Triparma columacea</name>
    <dbReference type="NCBI Taxonomy" id="722753"/>
    <lineage>
        <taxon>Eukaryota</taxon>
        <taxon>Sar</taxon>
        <taxon>Stramenopiles</taxon>
        <taxon>Ochrophyta</taxon>
        <taxon>Bolidophyceae</taxon>
        <taxon>Parmales</taxon>
        <taxon>Triparmaceae</taxon>
        <taxon>Triparma</taxon>
    </lineage>
</organism>
<feature type="compositionally biased region" description="Polar residues" evidence="1">
    <location>
        <begin position="500"/>
        <end position="509"/>
    </location>
</feature>